<dbReference type="Proteomes" id="UP000185725">
    <property type="component" value="Unassembled WGS sequence"/>
</dbReference>
<dbReference type="EMBL" id="FTMF01000008">
    <property type="protein sequence ID" value="SIQ79895.1"/>
    <property type="molecule type" value="Genomic_DNA"/>
</dbReference>
<accession>A0A381F838</accession>
<evidence type="ECO:0000313" key="4">
    <source>
        <dbReference type="Proteomes" id="UP000255231"/>
    </source>
</evidence>
<dbReference type="AlphaFoldDB" id="A0A381F838"/>
<reference evidence="2 4" key="2">
    <citation type="submission" date="2018-06" db="EMBL/GenBank/DDBJ databases">
        <authorList>
            <consortium name="Pathogen Informatics"/>
            <person name="Doyle S."/>
        </authorList>
    </citation>
    <scope>NUCLEOTIDE SEQUENCE [LARGE SCALE GENOMIC DNA]</scope>
    <source>
        <strain evidence="2 4">NCTC13560</strain>
    </source>
</reference>
<evidence type="ECO:0000313" key="1">
    <source>
        <dbReference type="EMBL" id="SIQ79895.1"/>
    </source>
</evidence>
<dbReference type="RefSeq" id="WP_076561312.1">
    <property type="nucleotide sequence ID" value="NZ_CP033929.1"/>
</dbReference>
<name>A0A381F838_9FLAO</name>
<dbReference type="OrthoDB" id="612868at2"/>
<protein>
    <submittedName>
        <fullName evidence="2">Uncharacterized protein</fullName>
    </submittedName>
</protein>
<dbReference type="GeneID" id="303672561"/>
<dbReference type="EMBL" id="UFVS01000001">
    <property type="protein sequence ID" value="SUX42292.1"/>
    <property type="molecule type" value="Genomic_DNA"/>
</dbReference>
<proteinExistence type="predicted"/>
<evidence type="ECO:0000313" key="3">
    <source>
        <dbReference type="Proteomes" id="UP000185725"/>
    </source>
</evidence>
<reference evidence="1 3" key="1">
    <citation type="submission" date="2017-01" db="EMBL/GenBank/DDBJ databases">
        <authorList>
            <person name="Varghese N."/>
            <person name="Submissions S."/>
        </authorList>
    </citation>
    <scope>NUCLEOTIDE SEQUENCE [LARGE SCALE GENOMIC DNA]</scope>
    <source>
        <strain evidence="1 3">ATCC 27950</strain>
    </source>
</reference>
<organism evidence="2 4">
    <name type="scientific">Chryseobacterium indoltheticum</name>
    <dbReference type="NCBI Taxonomy" id="254"/>
    <lineage>
        <taxon>Bacteria</taxon>
        <taxon>Pseudomonadati</taxon>
        <taxon>Bacteroidota</taxon>
        <taxon>Flavobacteriia</taxon>
        <taxon>Flavobacteriales</taxon>
        <taxon>Weeksellaceae</taxon>
        <taxon>Chryseobacterium group</taxon>
        <taxon>Chryseobacterium</taxon>
    </lineage>
</organism>
<keyword evidence="3" id="KW-1185">Reference proteome</keyword>
<sequence length="374" mass="43575">MSTVKALGIPKIKALGLGNSNTDEKSINSGNEKYFVGANWASRNIKFGQFATLNISLHSFQKNTKMTVFLYEKNKVEDRLLDSKTLQVNSNRLSVKFLIKEDFMDLFYEWGEDKELEFYCKINYLNSKIYAEYKNPLILKFDLKTIDGCKPEINFPYSKDDVSEDNFPYTSNVFKTISEISDLIKFYSQLYKVPEIAVAGAIADEYNSRKGWRKSVDWFQDDVLINWMPNFAIEFDAFINSNKKLLNSTKHDLGIGNIKLETAKELYNQYPQTFKKKNWDYTDLVDYIRSNDGTVHLATLVIKKAKTLFDSYIKQFKQEKQEAILVTYYKQGDSYYKKFIEKLKKNPNHQIGSGEGCRVCMQRDRIKKALDKKI</sequence>
<dbReference type="KEGG" id="cil:EG358_02525"/>
<gene>
    <name evidence="2" type="ORF">NCTC13560_01109</name>
    <name evidence="1" type="ORF">SAMN05421682_108174</name>
</gene>
<dbReference type="Proteomes" id="UP000255231">
    <property type="component" value="Unassembled WGS sequence"/>
</dbReference>
<evidence type="ECO:0000313" key="2">
    <source>
        <dbReference type="EMBL" id="SUX42292.1"/>
    </source>
</evidence>